<dbReference type="Proteomes" id="UP000006038">
    <property type="component" value="Chromosome 8"/>
</dbReference>
<dbReference type="EnsemblPlants" id="OB08G22680.1">
    <property type="protein sequence ID" value="OB08G22680.1"/>
    <property type="gene ID" value="OB08G22680"/>
</dbReference>
<keyword evidence="1" id="KW-0472">Membrane</keyword>
<reference evidence="2" key="1">
    <citation type="journal article" date="2013" name="Nat. Commun.">
        <title>Whole-genome sequencing of Oryza brachyantha reveals mechanisms underlying Oryza genome evolution.</title>
        <authorList>
            <person name="Chen J."/>
            <person name="Huang Q."/>
            <person name="Gao D."/>
            <person name="Wang J."/>
            <person name="Lang Y."/>
            <person name="Liu T."/>
            <person name="Li B."/>
            <person name="Bai Z."/>
            <person name="Luis Goicoechea J."/>
            <person name="Liang C."/>
            <person name="Chen C."/>
            <person name="Zhang W."/>
            <person name="Sun S."/>
            <person name="Liao Y."/>
            <person name="Zhang X."/>
            <person name="Yang L."/>
            <person name="Song C."/>
            <person name="Wang M."/>
            <person name="Shi J."/>
            <person name="Liu G."/>
            <person name="Liu J."/>
            <person name="Zhou H."/>
            <person name="Zhou W."/>
            <person name="Yu Q."/>
            <person name="An N."/>
            <person name="Chen Y."/>
            <person name="Cai Q."/>
            <person name="Wang B."/>
            <person name="Liu B."/>
            <person name="Min J."/>
            <person name="Huang Y."/>
            <person name="Wu H."/>
            <person name="Li Z."/>
            <person name="Zhang Y."/>
            <person name="Yin Y."/>
            <person name="Song W."/>
            <person name="Jiang J."/>
            <person name="Jackson S.A."/>
            <person name="Wing R.A."/>
            <person name="Wang J."/>
            <person name="Chen M."/>
        </authorList>
    </citation>
    <scope>NUCLEOTIDE SEQUENCE [LARGE SCALE GENOMIC DNA]</scope>
    <source>
        <strain evidence="2">cv. IRGC 101232</strain>
    </source>
</reference>
<keyword evidence="1" id="KW-1133">Transmembrane helix</keyword>
<proteinExistence type="predicted"/>
<keyword evidence="1" id="KW-0812">Transmembrane</keyword>
<dbReference type="AlphaFoldDB" id="J3MT38"/>
<keyword evidence="3" id="KW-1185">Reference proteome</keyword>
<sequence>MPSASTSSTERGSSCRSSILYLVAFAGDSLSSRLASSDSRSLMASMRELRRLTIRRRSKKSLIGEPPPELDLSNMSSTSCLISATCCAHVLAFAMSGSSLSTVLIDLSGSKALSMLFHDMRRRMSCSLASKAISLFFLWGCCTASSAMLPPPPFPPPAQHAGNA</sequence>
<feature type="transmembrane region" description="Helical" evidence="1">
    <location>
        <begin position="128"/>
        <end position="149"/>
    </location>
</feature>
<name>J3MT38_ORYBR</name>
<organism evidence="2">
    <name type="scientific">Oryza brachyantha</name>
    <name type="common">malo sina</name>
    <dbReference type="NCBI Taxonomy" id="4533"/>
    <lineage>
        <taxon>Eukaryota</taxon>
        <taxon>Viridiplantae</taxon>
        <taxon>Streptophyta</taxon>
        <taxon>Embryophyta</taxon>
        <taxon>Tracheophyta</taxon>
        <taxon>Spermatophyta</taxon>
        <taxon>Magnoliopsida</taxon>
        <taxon>Liliopsida</taxon>
        <taxon>Poales</taxon>
        <taxon>Poaceae</taxon>
        <taxon>BOP clade</taxon>
        <taxon>Oryzoideae</taxon>
        <taxon>Oryzeae</taxon>
        <taxon>Oryzinae</taxon>
        <taxon>Oryza</taxon>
    </lineage>
</organism>
<dbReference type="HOGENOM" id="CLU_1623231_0_0_1"/>
<evidence type="ECO:0000313" key="2">
    <source>
        <dbReference type="EnsemblPlants" id="OB08G22680.1"/>
    </source>
</evidence>
<accession>J3MT38</accession>
<reference evidence="2" key="2">
    <citation type="submission" date="2013-04" db="UniProtKB">
        <authorList>
            <consortium name="EnsemblPlants"/>
        </authorList>
    </citation>
    <scope>IDENTIFICATION</scope>
</reference>
<evidence type="ECO:0000256" key="1">
    <source>
        <dbReference type="SAM" id="Phobius"/>
    </source>
</evidence>
<protein>
    <submittedName>
        <fullName evidence="2">Uncharacterized protein</fullName>
    </submittedName>
</protein>
<dbReference type="Gramene" id="OB08G22680.1">
    <property type="protein sequence ID" value="OB08G22680.1"/>
    <property type="gene ID" value="OB08G22680"/>
</dbReference>
<evidence type="ECO:0000313" key="3">
    <source>
        <dbReference type="Proteomes" id="UP000006038"/>
    </source>
</evidence>